<dbReference type="HOGENOM" id="CLU_176537_0_0_1"/>
<feature type="compositionally biased region" description="Polar residues" evidence="1">
    <location>
        <begin position="46"/>
        <end position="68"/>
    </location>
</feature>
<accession>A0A0D3GKM7</accession>
<name>A0A0D3GKM7_9ORYZ</name>
<protein>
    <submittedName>
        <fullName evidence="2">Uncharacterized protein</fullName>
    </submittedName>
</protein>
<reference evidence="2" key="1">
    <citation type="journal article" date="2009" name="Rice">
        <title>De Novo Next Generation Sequencing of Plant Genomes.</title>
        <authorList>
            <person name="Rounsley S."/>
            <person name="Marri P.R."/>
            <person name="Yu Y."/>
            <person name="He R."/>
            <person name="Sisneros N."/>
            <person name="Goicoechea J.L."/>
            <person name="Lee S.J."/>
            <person name="Angelova A."/>
            <person name="Kudrna D."/>
            <person name="Luo M."/>
            <person name="Affourtit J."/>
            <person name="Desany B."/>
            <person name="Knight J."/>
            <person name="Niazi F."/>
            <person name="Egholm M."/>
            <person name="Wing R.A."/>
        </authorList>
    </citation>
    <scope>NUCLEOTIDE SEQUENCE [LARGE SCALE GENOMIC DNA]</scope>
    <source>
        <strain evidence="2">cv. IRGC 105608</strain>
    </source>
</reference>
<organism evidence="2">
    <name type="scientific">Oryza barthii</name>
    <dbReference type="NCBI Taxonomy" id="65489"/>
    <lineage>
        <taxon>Eukaryota</taxon>
        <taxon>Viridiplantae</taxon>
        <taxon>Streptophyta</taxon>
        <taxon>Embryophyta</taxon>
        <taxon>Tracheophyta</taxon>
        <taxon>Spermatophyta</taxon>
        <taxon>Magnoliopsida</taxon>
        <taxon>Liliopsida</taxon>
        <taxon>Poales</taxon>
        <taxon>Poaceae</taxon>
        <taxon>BOP clade</taxon>
        <taxon>Oryzoideae</taxon>
        <taxon>Oryzeae</taxon>
        <taxon>Oryzinae</taxon>
        <taxon>Oryza</taxon>
    </lineage>
</organism>
<dbReference type="AlphaFoldDB" id="A0A0D3GKM7"/>
<dbReference type="Gramene" id="OBART06G26850.1">
    <property type="protein sequence ID" value="OBART06G26850.1"/>
    <property type="gene ID" value="OBART06G26850"/>
</dbReference>
<evidence type="ECO:0000313" key="2">
    <source>
        <dbReference type="EnsemblPlants" id="OBART06G26850.1"/>
    </source>
</evidence>
<dbReference type="PaxDb" id="65489-OBART06G26850.1"/>
<dbReference type="Proteomes" id="UP000026960">
    <property type="component" value="Chromosome 6"/>
</dbReference>
<reference evidence="2" key="2">
    <citation type="submission" date="2015-03" db="UniProtKB">
        <authorList>
            <consortium name="EnsemblPlants"/>
        </authorList>
    </citation>
    <scope>IDENTIFICATION</scope>
</reference>
<feature type="region of interest" description="Disordered" evidence="1">
    <location>
        <begin position="28"/>
        <end position="74"/>
    </location>
</feature>
<dbReference type="EnsemblPlants" id="OBART06G26850.1">
    <property type="protein sequence ID" value="OBART06G26850.1"/>
    <property type="gene ID" value="OBART06G26850"/>
</dbReference>
<evidence type="ECO:0000313" key="3">
    <source>
        <dbReference type="Proteomes" id="UP000026960"/>
    </source>
</evidence>
<evidence type="ECO:0000256" key="1">
    <source>
        <dbReference type="SAM" id="MobiDB-lite"/>
    </source>
</evidence>
<keyword evidence="3" id="KW-1185">Reference proteome</keyword>
<sequence>MMARRWQPEVGGVVWWVGARNGATTHYKHKQQQLLHSANGKAEQAATATGVGTSRQSSGPASAPVRQQQPDRRSLAVDWPRQIKIAYSQMYCSDKGCMVLSLRYDV</sequence>
<proteinExistence type="predicted"/>